<gene>
    <name evidence="15" type="ORF">EKO04_000798</name>
</gene>
<evidence type="ECO:0000256" key="4">
    <source>
        <dbReference type="ARBA" id="ARBA00022575"/>
    </source>
</evidence>
<evidence type="ECO:0000256" key="5">
    <source>
        <dbReference type="ARBA" id="ARBA00022723"/>
    </source>
</evidence>
<dbReference type="InterPro" id="IPR026956">
    <property type="entry name" value="D-ser_dehydrat-like_dom"/>
</dbReference>
<dbReference type="PANTHER" id="PTHR28004:SF2">
    <property type="entry name" value="D-SERINE DEHYDRATASE"/>
    <property type="match status" value="1"/>
</dbReference>
<keyword evidence="16" id="KW-1185">Reference proteome</keyword>
<dbReference type="OrthoDB" id="20198at2759"/>
<keyword evidence="4" id="KW-0216">Detoxification</keyword>
<evidence type="ECO:0000313" key="16">
    <source>
        <dbReference type="Proteomes" id="UP000651452"/>
    </source>
</evidence>
<dbReference type="PANTHER" id="PTHR28004">
    <property type="entry name" value="ZGC:162816-RELATED"/>
    <property type="match status" value="1"/>
</dbReference>
<dbReference type="AlphaFoldDB" id="A0A8H7JDW4"/>
<evidence type="ECO:0000256" key="13">
    <source>
        <dbReference type="ARBA" id="ARBA00075219"/>
    </source>
</evidence>
<keyword evidence="6" id="KW-0862">Zinc</keyword>
<feature type="domain" description="D-serine dehydratase-like" evidence="14">
    <location>
        <begin position="486"/>
        <end position="601"/>
    </location>
</feature>
<dbReference type="Gene3D" id="2.40.37.20">
    <property type="entry name" value="D-serine dehydratase-like domain"/>
    <property type="match status" value="1"/>
</dbReference>
<dbReference type="Gene3D" id="3.20.20.10">
    <property type="entry name" value="Alanine racemase"/>
    <property type="match status" value="1"/>
</dbReference>
<dbReference type="InterPro" id="IPR042208">
    <property type="entry name" value="D-ser_dehydrat-like_sf"/>
</dbReference>
<dbReference type="EMBL" id="RZGK01000002">
    <property type="protein sequence ID" value="KAF9701082.1"/>
    <property type="molecule type" value="Genomic_DNA"/>
</dbReference>
<evidence type="ECO:0000256" key="9">
    <source>
        <dbReference type="ARBA" id="ARBA00051198"/>
    </source>
</evidence>
<comment type="function">
    <text evidence="10">Catalyzes the conversion of D-serine to pyruvate and ammonia. May play a role in D-serine detoxification.</text>
</comment>
<keyword evidence="5" id="KW-0479">Metal-binding</keyword>
<evidence type="ECO:0000256" key="12">
    <source>
        <dbReference type="ARBA" id="ARBA00069616"/>
    </source>
</evidence>
<keyword evidence="7" id="KW-0663">Pyridoxal phosphate</keyword>
<dbReference type="SUPFAM" id="SSF51419">
    <property type="entry name" value="PLP-binding barrel"/>
    <property type="match status" value="1"/>
</dbReference>
<dbReference type="Proteomes" id="UP000651452">
    <property type="component" value="Unassembled WGS sequence"/>
</dbReference>
<evidence type="ECO:0000256" key="7">
    <source>
        <dbReference type="ARBA" id="ARBA00022898"/>
    </source>
</evidence>
<dbReference type="GO" id="GO:0009636">
    <property type="term" value="P:response to toxic substance"/>
    <property type="evidence" value="ECO:0007669"/>
    <property type="project" value="UniProtKB-KW"/>
</dbReference>
<evidence type="ECO:0000256" key="8">
    <source>
        <dbReference type="ARBA" id="ARBA00023239"/>
    </source>
</evidence>
<evidence type="ECO:0000256" key="2">
    <source>
        <dbReference type="ARBA" id="ARBA00001947"/>
    </source>
</evidence>
<dbReference type="GO" id="GO:0008721">
    <property type="term" value="F:D-serine ammonia-lyase activity"/>
    <property type="evidence" value="ECO:0007669"/>
    <property type="project" value="UniProtKB-EC"/>
</dbReference>
<dbReference type="FunFam" id="3.20.20.10:FF:000016">
    <property type="entry name" value="D-serine dehydratase"/>
    <property type="match status" value="1"/>
</dbReference>
<evidence type="ECO:0000256" key="1">
    <source>
        <dbReference type="ARBA" id="ARBA00001933"/>
    </source>
</evidence>
<evidence type="ECO:0000256" key="6">
    <source>
        <dbReference type="ARBA" id="ARBA00022833"/>
    </source>
</evidence>
<dbReference type="GO" id="GO:0036088">
    <property type="term" value="P:D-serine catabolic process"/>
    <property type="evidence" value="ECO:0007669"/>
    <property type="project" value="TreeGrafter"/>
</dbReference>
<evidence type="ECO:0000313" key="15">
    <source>
        <dbReference type="EMBL" id="KAF9701082.1"/>
    </source>
</evidence>
<dbReference type="InterPro" id="IPR001608">
    <property type="entry name" value="Ala_racemase_N"/>
</dbReference>
<reference evidence="15" key="2">
    <citation type="submission" date="2020-09" db="EMBL/GenBank/DDBJ databases">
        <title>Reference genome assembly for Australian Ascochyta lentis isolate Al4.</title>
        <authorList>
            <person name="Lee R.C."/>
            <person name="Farfan-Caceres L.M."/>
            <person name="Debler J.W."/>
            <person name="Williams A.H."/>
            <person name="Henares B.M."/>
        </authorList>
    </citation>
    <scope>NUCLEOTIDE SEQUENCE</scope>
    <source>
        <strain evidence="15">Al4</strain>
    </source>
</reference>
<proteinExistence type="inferred from homology"/>
<comment type="similarity">
    <text evidence="3">Belongs to the DSD1 family.</text>
</comment>
<comment type="caution">
    <text evidence="15">The sequence shown here is derived from an EMBL/GenBank/DDBJ whole genome shotgun (WGS) entry which is preliminary data.</text>
</comment>
<dbReference type="InterPro" id="IPR029066">
    <property type="entry name" value="PLP-binding_barrel"/>
</dbReference>
<evidence type="ECO:0000259" key="14">
    <source>
        <dbReference type="SMART" id="SM01119"/>
    </source>
</evidence>
<reference evidence="15" key="1">
    <citation type="submission" date="2018-12" db="EMBL/GenBank/DDBJ databases">
        <authorList>
            <person name="Syme R.A."/>
            <person name="Farfan-Caceres L."/>
            <person name="Lichtenzveig J."/>
        </authorList>
    </citation>
    <scope>NUCLEOTIDE SEQUENCE</scope>
    <source>
        <strain evidence="15">Al4</strain>
    </source>
</reference>
<evidence type="ECO:0000256" key="3">
    <source>
        <dbReference type="ARBA" id="ARBA00005323"/>
    </source>
</evidence>
<evidence type="ECO:0000256" key="11">
    <source>
        <dbReference type="ARBA" id="ARBA00066349"/>
    </source>
</evidence>
<accession>A0A8H7JDW4</accession>
<evidence type="ECO:0000256" key="10">
    <source>
        <dbReference type="ARBA" id="ARBA00055764"/>
    </source>
</evidence>
<dbReference type="GO" id="GO:0046872">
    <property type="term" value="F:metal ion binding"/>
    <property type="evidence" value="ECO:0007669"/>
    <property type="project" value="UniProtKB-KW"/>
</dbReference>
<comment type="cofactor">
    <cofactor evidence="2">
        <name>Zn(2+)</name>
        <dbReference type="ChEBI" id="CHEBI:29105"/>
    </cofactor>
</comment>
<comment type="cofactor">
    <cofactor evidence="1">
        <name>pyridoxal 5'-phosphate</name>
        <dbReference type="ChEBI" id="CHEBI:597326"/>
    </cofactor>
</comment>
<name>A0A8H7JDW4_9PLEO</name>
<keyword evidence="8" id="KW-0456">Lyase</keyword>
<dbReference type="SMART" id="SM01119">
    <property type="entry name" value="D-ser_dehydrat"/>
    <property type="match status" value="1"/>
</dbReference>
<sequence length="619" mass="66919">MSANNLNTKLLPPAYHKALPLIQLIAPSPPANQQPQGITPSKLVTIATTRPNIHFRHGRGLAVTQIQPTDRQSSKTLESVGGIVHLRGRLRISGGKHHLARDGKGVHIQANLLLELDITAKKELLSLFASIKLWKNNKPTPTHTADYLSTMAANYPLSDLASLKEQFVGRKLNELPTPSIVLDRSLVKKNCAAMLQICTKLGLGFRAHVKSHKTLELSRLMVGDGLQDTGEQKALFIVSTVAEAENLAPYVQQCQEKGREASILYGVPVPQGAVSRLVALANRLAPGSINVIIDNADAFARFHDNLTAHADFSNSKKIGVFVKIDTGYHRAGITTSSPKFGPLVAAILAKDGTNGRDGSIVLRGFYSHFGHSYAGSSEDDAASGLIDELVGLEQATHAVPESARKGLILSIGATPTATAAQNMLSSSSPRVDEFHAVLARLKEQYTVELHAGVYPLLDCQQIATHARPSSSEARDGFQPLNKDSIAIRLLVEVTSIYPEREKPEALVSAGSLAMGREPCKSYPGWGIVTDSLGNAKTKSVYDERGEKTGWVVGKISQEHGILTWEGDKSKCNELAIGDKVEIWPNHACVAGAGFGWYLVVDSELGGDEIVDVWPRWRGW</sequence>
<dbReference type="InterPro" id="IPR051466">
    <property type="entry name" value="D-amino_acid_metab_enzyme"/>
</dbReference>
<dbReference type="Pfam" id="PF14031">
    <property type="entry name" value="D-ser_dehydrat"/>
    <property type="match status" value="1"/>
</dbReference>
<protein>
    <recommendedName>
        <fullName evidence="12">D-serine dehydratase</fullName>
        <ecNumber evidence="11">4.3.1.18</ecNumber>
    </recommendedName>
    <alternativeName>
        <fullName evidence="13">D-serine deaminase</fullName>
    </alternativeName>
</protein>
<organism evidence="15 16">
    <name type="scientific">Ascochyta lentis</name>
    <dbReference type="NCBI Taxonomy" id="205686"/>
    <lineage>
        <taxon>Eukaryota</taxon>
        <taxon>Fungi</taxon>
        <taxon>Dikarya</taxon>
        <taxon>Ascomycota</taxon>
        <taxon>Pezizomycotina</taxon>
        <taxon>Dothideomycetes</taxon>
        <taxon>Pleosporomycetidae</taxon>
        <taxon>Pleosporales</taxon>
        <taxon>Pleosporineae</taxon>
        <taxon>Didymellaceae</taxon>
        <taxon>Ascochyta</taxon>
    </lineage>
</organism>
<dbReference type="EC" id="4.3.1.18" evidence="11"/>
<comment type="catalytic activity">
    <reaction evidence="9">
        <text>D-serine = pyruvate + NH4(+)</text>
        <dbReference type="Rhea" id="RHEA:13977"/>
        <dbReference type="ChEBI" id="CHEBI:15361"/>
        <dbReference type="ChEBI" id="CHEBI:28938"/>
        <dbReference type="ChEBI" id="CHEBI:35247"/>
        <dbReference type="EC" id="4.3.1.18"/>
    </reaction>
    <physiologicalReaction direction="left-to-right" evidence="9">
        <dbReference type="Rhea" id="RHEA:13978"/>
    </physiologicalReaction>
</comment>
<dbReference type="Pfam" id="PF01168">
    <property type="entry name" value="Ala_racemase_N"/>
    <property type="match status" value="1"/>
</dbReference>